<dbReference type="Gene3D" id="3.40.30.10">
    <property type="entry name" value="Glutaredoxin"/>
    <property type="match status" value="1"/>
</dbReference>
<gene>
    <name evidence="6" type="ORF">DVR12_02235</name>
</gene>
<evidence type="ECO:0000256" key="3">
    <source>
        <dbReference type="ARBA" id="ARBA00023157"/>
    </source>
</evidence>
<dbReference type="GO" id="GO:0030313">
    <property type="term" value="C:cell envelope"/>
    <property type="evidence" value="ECO:0007669"/>
    <property type="project" value="UniProtKB-SubCell"/>
</dbReference>
<dbReference type="AlphaFoldDB" id="A0A3E1YGZ1"/>
<proteinExistence type="predicted"/>
<evidence type="ECO:0000313" key="7">
    <source>
        <dbReference type="Proteomes" id="UP000260644"/>
    </source>
</evidence>
<accession>A0A3E1YGZ1</accession>
<dbReference type="PANTHER" id="PTHR42852">
    <property type="entry name" value="THIOL:DISULFIDE INTERCHANGE PROTEIN DSBE"/>
    <property type="match status" value="1"/>
</dbReference>
<dbReference type="RefSeq" id="WP_116973819.1">
    <property type="nucleotide sequence ID" value="NZ_QPMM01000001.1"/>
</dbReference>
<keyword evidence="7" id="KW-1185">Reference proteome</keyword>
<reference evidence="6 7" key="1">
    <citation type="submission" date="2018-07" db="EMBL/GenBank/DDBJ databases">
        <title>Chitinophaga K2CV101002-2 sp. nov., isolated from a monsoon evergreen broad-leaved forest soil.</title>
        <authorList>
            <person name="Lv Y."/>
        </authorList>
    </citation>
    <scope>NUCLEOTIDE SEQUENCE [LARGE SCALE GENOMIC DNA]</scope>
    <source>
        <strain evidence="6 7">GDMCC 1.1288</strain>
    </source>
</reference>
<dbReference type="PANTHER" id="PTHR42852:SF6">
    <property type="entry name" value="THIOL:DISULFIDE INTERCHANGE PROTEIN DSBE"/>
    <property type="match status" value="1"/>
</dbReference>
<dbReference type="InterPro" id="IPR013740">
    <property type="entry name" value="Redoxin"/>
</dbReference>
<evidence type="ECO:0000313" key="6">
    <source>
        <dbReference type="EMBL" id="RFS26628.1"/>
    </source>
</evidence>
<evidence type="ECO:0000256" key="4">
    <source>
        <dbReference type="ARBA" id="ARBA00023284"/>
    </source>
</evidence>
<dbReference type="Pfam" id="PF08534">
    <property type="entry name" value="Redoxin"/>
    <property type="match status" value="1"/>
</dbReference>
<keyword evidence="3" id="KW-1015">Disulfide bond</keyword>
<dbReference type="GO" id="GO:0016491">
    <property type="term" value="F:oxidoreductase activity"/>
    <property type="evidence" value="ECO:0007669"/>
    <property type="project" value="InterPro"/>
</dbReference>
<dbReference type="Proteomes" id="UP000260644">
    <property type="component" value="Unassembled WGS sequence"/>
</dbReference>
<dbReference type="GO" id="GO:0017004">
    <property type="term" value="P:cytochrome complex assembly"/>
    <property type="evidence" value="ECO:0007669"/>
    <property type="project" value="UniProtKB-KW"/>
</dbReference>
<evidence type="ECO:0000256" key="1">
    <source>
        <dbReference type="ARBA" id="ARBA00004196"/>
    </source>
</evidence>
<protein>
    <submittedName>
        <fullName evidence="6">TlpA family protein disulfide reductase</fullName>
    </submittedName>
</protein>
<dbReference type="CDD" id="cd02966">
    <property type="entry name" value="TlpA_like_family"/>
    <property type="match status" value="1"/>
</dbReference>
<keyword evidence="2" id="KW-0201">Cytochrome c-type biogenesis</keyword>
<dbReference type="InterPro" id="IPR050553">
    <property type="entry name" value="Thioredoxin_ResA/DsbE_sf"/>
</dbReference>
<dbReference type="InterPro" id="IPR013766">
    <property type="entry name" value="Thioredoxin_domain"/>
</dbReference>
<dbReference type="SUPFAM" id="SSF52833">
    <property type="entry name" value="Thioredoxin-like"/>
    <property type="match status" value="1"/>
</dbReference>
<keyword evidence="4" id="KW-0676">Redox-active center</keyword>
<dbReference type="InterPro" id="IPR036249">
    <property type="entry name" value="Thioredoxin-like_sf"/>
</dbReference>
<comment type="subcellular location">
    <subcellularLocation>
        <location evidence="1">Cell envelope</location>
    </subcellularLocation>
</comment>
<comment type="caution">
    <text evidence="6">The sequence shown here is derived from an EMBL/GenBank/DDBJ whole genome shotgun (WGS) entry which is preliminary data.</text>
</comment>
<evidence type="ECO:0000259" key="5">
    <source>
        <dbReference type="PROSITE" id="PS51352"/>
    </source>
</evidence>
<sequence length="454" mass="50616">MKSLLSSVVIGTFLSQSLYAVDIHIVKKNANAASAGVQVMVYGQKGTLFSQQLKFNEKGETDLHITATNSTVYWIGNTPFYLAANEAISLEFPEQSSKSGVIGIASVSGDGNSITVTGNNKEQQSLLLNIQRSWAAFDRQSGNDFYASLQQQESSIAAMLKKFAGEKDALKFCRVYSQAMSVTNRAAWIRKQEGVSVPAGFYDILKTSSPNDTLTNVFDRLLLSNYINAYTELSIRSAKTNELVKTKYQLEHFNSYRVSEIAGHNILYYLTKQGLDEKVSSLLPLAKSKIQNPELLQQIVDKEAGLLKISKNTEAPSFELPGADGQIFRLSDYKGKVVAIDVWATWCSACIKEQPDFLALREEFKTNNNIVFVTVSIDDERNEIKWRDYLHKKNMNGIELLANGEKGKNFMKGFSIVGIPRYIIIDKEGKVVESYGPKPSEPAYRKLIETSLIK</sequence>
<feature type="domain" description="Thioredoxin" evidence="5">
    <location>
        <begin position="309"/>
        <end position="454"/>
    </location>
</feature>
<dbReference type="OrthoDB" id="1098640at2"/>
<name>A0A3E1YGZ1_9BACT</name>
<dbReference type="EMBL" id="QPMM01000001">
    <property type="protein sequence ID" value="RFS26628.1"/>
    <property type="molecule type" value="Genomic_DNA"/>
</dbReference>
<evidence type="ECO:0000256" key="2">
    <source>
        <dbReference type="ARBA" id="ARBA00022748"/>
    </source>
</evidence>
<dbReference type="PROSITE" id="PS51352">
    <property type="entry name" value="THIOREDOXIN_2"/>
    <property type="match status" value="1"/>
</dbReference>
<organism evidence="6 7">
    <name type="scientific">Chitinophaga silvatica</name>
    <dbReference type="NCBI Taxonomy" id="2282649"/>
    <lineage>
        <taxon>Bacteria</taxon>
        <taxon>Pseudomonadati</taxon>
        <taxon>Bacteroidota</taxon>
        <taxon>Chitinophagia</taxon>
        <taxon>Chitinophagales</taxon>
        <taxon>Chitinophagaceae</taxon>
        <taxon>Chitinophaga</taxon>
    </lineage>
</organism>